<dbReference type="Proteomes" id="UP001161388">
    <property type="component" value="Unassembled WGS sequence"/>
</dbReference>
<evidence type="ECO:0000313" key="2">
    <source>
        <dbReference type="EMBL" id="GLQ25824.1"/>
    </source>
</evidence>
<reference evidence="2" key="1">
    <citation type="journal article" date="2014" name="Int. J. Syst. Evol. Microbiol.">
        <title>Complete genome of a new Firmicutes species belonging to the dominant human colonic microbiota ('Ruminococcus bicirculans') reveals two chromosomes and a selective capacity to utilize plant glucans.</title>
        <authorList>
            <consortium name="NISC Comparative Sequencing Program"/>
            <person name="Wegmann U."/>
            <person name="Louis P."/>
            <person name="Goesmann A."/>
            <person name="Henrissat B."/>
            <person name="Duncan S.H."/>
            <person name="Flint H.J."/>
        </authorList>
    </citation>
    <scope>NUCLEOTIDE SEQUENCE</scope>
    <source>
        <strain evidence="2">NBRC 109915</strain>
    </source>
</reference>
<sequence length="117" mass="12543">MRVENHDHFVNRLTALGQKHQKMTHGYTTKVGKDGLIVVKPKRRPVRGGGPIKLVVLAVAGLIAFKAVALIAVGPITYNERLAKLETGTMIEQVGAKALAIDPVTEVLADSVGPTLR</sequence>
<evidence type="ECO:0000313" key="3">
    <source>
        <dbReference type="Proteomes" id="UP001161388"/>
    </source>
</evidence>
<proteinExistence type="predicted"/>
<keyword evidence="1" id="KW-0472">Membrane</keyword>
<comment type="caution">
    <text evidence="2">The sequence shown here is derived from an EMBL/GenBank/DDBJ whole genome shotgun (WGS) entry which is preliminary data.</text>
</comment>
<evidence type="ECO:0000256" key="1">
    <source>
        <dbReference type="SAM" id="Phobius"/>
    </source>
</evidence>
<accession>A0ABQ5VF58</accession>
<keyword evidence="3" id="KW-1185">Reference proteome</keyword>
<feature type="transmembrane region" description="Helical" evidence="1">
    <location>
        <begin position="52"/>
        <end position="78"/>
    </location>
</feature>
<name>A0ABQ5VF58_9RHOB</name>
<gene>
    <name evidence="2" type="ORF">GCM10007927_06270</name>
</gene>
<organism evidence="2 3">
    <name type="scientific">Sulfitobacter pacificus</name>
    <dbReference type="NCBI Taxonomy" id="1499314"/>
    <lineage>
        <taxon>Bacteria</taxon>
        <taxon>Pseudomonadati</taxon>
        <taxon>Pseudomonadota</taxon>
        <taxon>Alphaproteobacteria</taxon>
        <taxon>Rhodobacterales</taxon>
        <taxon>Roseobacteraceae</taxon>
        <taxon>Sulfitobacter</taxon>
    </lineage>
</organism>
<protein>
    <submittedName>
        <fullName evidence="2">Uncharacterized protein</fullName>
    </submittedName>
</protein>
<dbReference type="EMBL" id="BSNL01000001">
    <property type="protein sequence ID" value="GLQ25824.1"/>
    <property type="molecule type" value="Genomic_DNA"/>
</dbReference>
<reference evidence="2" key="2">
    <citation type="submission" date="2023-01" db="EMBL/GenBank/DDBJ databases">
        <title>Draft genome sequence of Sulfitobacter pacificus strain NBRC 109915.</title>
        <authorList>
            <person name="Sun Q."/>
            <person name="Mori K."/>
        </authorList>
    </citation>
    <scope>NUCLEOTIDE SEQUENCE</scope>
    <source>
        <strain evidence="2">NBRC 109915</strain>
    </source>
</reference>
<keyword evidence="1" id="KW-1133">Transmembrane helix</keyword>
<keyword evidence="1" id="KW-0812">Transmembrane</keyword>